<dbReference type="AlphaFoldDB" id="A0A4U0VD35"/>
<gene>
    <name evidence="2" type="ORF">B0A55_13664</name>
</gene>
<protein>
    <submittedName>
        <fullName evidence="2">Uncharacterized protein</fullName>
    </submittedName>
</protein>
<keyword evidence="3" id="KW-1185">Reference proteome</keyword>
<organism evidence="2 3">
    <name type="scientific">Friedmanniomyces simplex</name>
    <dbReference type="NCBI Taxonomy" id="329884"/>
    <lineage>
        <taxon>Eukaryota</taxon>
        <taxon>Fungi</taxon>
        <taxon>Dikarya</taxon>
        <taxon>Ascomycota</taxon>
        <taxon>Pezizomycotina</taxon>
        <taxon>Dothideomycetes</taxon>
        <taxon>Dothideomycetidae</taxon>
        <taxon>Mycosphaerellales</taxon>
        <taxon>Teratosphaeriaceae</taxon>
        <taxon>Friedmanniomyces</taxon>
    </lineage>
</organism>
<dbReference type="Proteomes" id="UP000309340">
    <property type="component" value="Unassembled WGS sequence"/>
</dbReference>
<name>A0A4U0VD35_9PEZI</name>
<sequence>MPTAAAPLFQVPAWPHALSELFQQIRTHRTSSSDESELTAYDAHVAVAAHASAAQDPVAVSREPTRSLPSISPG</sequence>
<accession>A0A4U0VD35</accession>
<dbReference type="EMBL" id="NAJQ01002286">
    <property type="protein sequence ID" value="TKA45985.1"/>
    <property type="molecule type" value="Genomic_DNA"/>
</dbReference>
<feature type="region of interest" description="Disordered" evidence="1">
    <location>
        <begin position="52"/>
        <end position="74"/>
    </location>
</feature>
<evidence type="ECO:0000313" key="2">
    <source>
        <dbReference type="EMBL" id="TKA45985.1"/>
    </source>
</evidence>
<feature type="non-terminal residue" evidence="2">
    <location>
        <position position="74"/>
    </location>
</feature>
<evidence type="ECO:0000313" key="3">
    <source>
        <dbReference type="Proteomes" id="UP000309340"/>
    </source>
</evidence>
<comment type="caution">
    <text evidence="2">The sequence shown here is derived from an EMBL/GenBank/DDBJ whole genome shotgun (WGS) entry which is preliminary data.</text>
</comment>
<reference evidence="2 3" key="1">
    <citation type="submission" date="2017-03" db="EMBL/GenBank/DDBJ databases">
        <title>Genomes of endolithic fungi from Antarctica.</title>
        <authorList>
            <person name="Coleine C."/>
            <person name="Masonjones S."/>
            <person name="Stajich J.E."/>
        </authorList>
    </citation>
    <scope>NUCLEOTIDE SEQUENCE [LARGE SCALE GENOMIC DNA]</scope>
    <source>
        <strain evidence="2 3">CCFEE 5184</strain>
    </source>
</reference>
<evidence type="ECO:0000256" key="1">
    <source>
        <dbReference type="SAM" id="MobiDB-lite"/>
    </source>
</evidence>
<proteinExistence type="predicted"/>